<feature type="domain" description="Glutamine amidotransferase type-2" evidence="18">
    <location>
        <begin position="1"/>
        <end position="373"/>
    </location>
</feature>
<keyword evidence="7" id="KW-0285">Flavoprotein</keyword>
<accession>A0A438I681</accession>
<dbReference type="InterPro" id="IPR017932">
    <property type="entry name" value="GATase_2_dom"/>
</dbReference>
<dbReference type="GO" id="GO:0051538">
    <property type="term" value="F:3 iron, 4 sulfur cluster binding"/>
    <property type="evidence" value="ECO:0007669"/>
    <property type="project" value="UniProtKB-KW"/>
</dbReference>
<evidence type="ECO:0000256" key="15">
    <source>
        <dbReference type="ARBA" id="ARBA00023291"/>
    </source>
</evidence>
<dbReference type="EC" id="1.4.7.1" evidence="17"/>
<dbReference type="InterPro" id="IPR050711">
    <property type="entry name" value="ET-N_metabolism_enzyme"/>
</dbReference>
<dbReference type="SUPFAM" id="SSF56235">
    <property type="entry name" value="N-terminal nucleophile aminohydrolases (Ntn hydrolases)"/>
    <property type="match status" value="1"/>
</dbReference>
<dbReference type="GO" id="GO:0006537">
    <property type="term" value="P:glutamate biosynthetic process"/>
    <property type="evidence" value="ECO:0007669"/>
    <property type="project" value="UniProtKB-KW"/>
</dbReference>
<evidence type="ECO:0000313" key="19">
    <source>
        <dbReference type="EMBL" id="RVW92177.1"/>
    </source>
</evidence>
<protein>
    <recommendedName>
        <fullName evidence="17">glutamate synthase (ferredoxin)</fullName>
        <ecNumber evidence="17">1.4.7.1</ecNumber>
    </recommendedName>
</protein>
<keyword evidence="12" id="KW-0408">Iron</keyword>
<keyword evidence="8" id="KW-0288">FMN</keyword>
<comment type="similarity">
    <text evidence="5">Belongs to the glutamate synthase family.</text>
</comment>
<comment type="caution">
    <text evidence="19">The sequence shown here is derived from an EMBL/GenBank/DDBJ whole genome shotgun (WGS) entry which is preliminary data.</text>
</comment>
<evidence type="ECO:0000256" key="12">
    <source>
        <dbReference type="ARBA" id="ARBA00023004"/>
    </source>
</evidence>
<keyword evidence="14" id="KW-0314">Glutamate biosynthesis</keyword>
<evidence type="ECO:0000256" key="2">
    <source>
        <dbReference type="ARBA" id="ARBA00001927"/>
    </source>
</evidence>
<dbReference type="EMBL" id="QGNW01000139">
    <property type="protein sequence ID" value="RVW92177.1"/>
    <property type="molecule type" value="Genomic_DNA"/>
</dbReference>
<evidence type="ECO:0000256" key="17">
    <source>
        <dbReference type="ARBA" id="ARBA00039085"/>
    </source>
</evidence>
<dbReference type="GO" id="GO:0016041">
    <property type="term" value="F:glutamate synthase (ferredoxin) activity"/>
    <property type="evidence" value="ECO:0007669"/>
    <property type="project" value="UniProtKB-EC"/>
</dbReference>
<evidence type="ECO:0000256" key="1">
    <source>
        <dbReference type="ARBA" id="ARBA00001917"/>
    </source>
</evidence>
<comment type="pathway">
    <text evidence="4">Nitrogen metabolism.</text>
</comment>
<evidence type="ECO:0000256" key="6">
    <source>
        <dbReference type="ARBA" id="ARBA00022605"/>
    </source>
</evidence>
<evidence type="ECO:0000256" key="5">
    <source>
        <dbReference type="ARBA" id="ARBA00009716"/>
    </source>
</evidence>
<dbReference type="Gene3D" id="3.60.20.10">
    <property type="entry name" value="Glutamine Phosphoribosylpyrophosphate, subunit 1, domain 1"/>
    <property type="match status" value="1"/>
</dbReference>
<evidence type="ECO:0000259" key="18">
    <source>
        <dbReference type="PROSITE" id="PS51278"/>
    </source>
</evidence>
<keyword evidence="10" id="KW-0315">Glutamine amidotransferase</keyword>
<dbReference type="Gene3D" id="3.20.20.70">
    <property type="entry name" value="Aldolase class I"/>
    <property type="match status" value="1"/>
</dbReference>
<evidence type="ECO:0000256" key="16">
    <source>
        <dbReference type="ARBA" id="ARBA00037928"/>
    </source>
</evidence>
<keyword evidence="11" id="KW-0560">Oxidoreductase</keyword>
<keyword evidence="15" id="KW-0003">3Fe-4S</keyword>
<sequence>MEHRGGCGADNDSGDGSGLMTSIPWDLFNNWAKEQRIGSFDRLHTGVGMVFLPKDDDLMKEAKTVIDNSFKQEGLEVLGWRPVPVDISIVGYYAKETMPNIQQVFVRVVKEENIDDIERELYICRKLIERAVKSETWGNELYFCSLSNQTIVYKGMLRSEVLGNFYLDLKSDIYKSPFAIYHRRYSTNTSPRWPLAQPMRLLGHNGEINTIQGNLNWMQSREASLKSPVWRGRENEIRPFGNPKASDSANLDSTAELLIRSGRSAEESLMILVPEAYKNHPTLMIKYPEVVDFYNYYKGQMEAWDGPALLLFSDGKTVGACLDRNGLRPARYWRTIDNVVYVASEVGVLPMDESKVVMKGRLGPGMMISVDLTSGQVYENTEVKKQVALSNPYGKWVNENMRSLRPVNFLSATVMDNEGILRHQQAYGYSSEDVQMVIETMAAQAKEPTFCMGDDIPLAVISQRSHMLYDYFKQRFAQAREPASSYLFVLAMEAFSCLLGRVMDVEEMTSKIGCKVGTLPTTFLGLPLGAAHNSVVAWDGVEERFQKRLAMRKRQYISKWRRLTLVKSMLTSLPIYLMSLFRMSRRVCLRLEKIKRDFLWGGGSLERSEGQIWFGAMEDYKAFMGRHGWPTYAYTSWIPNFSKPLNDWEIETVECFLLKLQDNKVVDVERKDKVFSVETKSGSFFVKSLYSILEVGRVESFLTSVVRNAWVPSKGVLGDSLYSERDFVRVA</sequence>
<reference evidence="19 20" key="1">
    <citation type="journal article" date="2018" name="PLoS Genet.">
        <title>Population sequencing reveals clonal diversity and ancestral inbreeding in the grapevine cultivar Chardonnay.</title>
        <authorList>
            <person name="Roach M.J."/>
            <person name="Johnson D.L."/>
            <person name="Bohlmann J."/>
            <person name="van Vuuren H.J."/>
            <person name="Jones S.J."/>
            <person name="Pretorius I.S."/>
            <person name="Schmidt S.A."/>
            <person name="Borneman A.R."/>
        </authorList>
    </citation>
    <scope>NUCLEOTIDE SEQUENCE [LARGE SCALE GENOMIC DNA]</scope>
    <source>
        <strain evidence="20">cv. Chardonnay</strain>
        <tissue evidence="19">Leaf</tissue>
    </source>
</reference>
<dbReference type="InterPro" id="IPR013785">
    <property type="entry name" value="Aldolase_TIM"/>
</dbReference>
<evidence type="ECO:0000256" key="11">
    <source>
        <dbReference type="ARBA" id="ARBA00023002"/>
    </source>
</evidence>
<name>A0A438I681_VITVI</name>
<keyword evidence="13" id="KW-0411">Iron-sulfur</keyword>
<organism evidence="19 20">
    <name type="scientific">Vitis vinifera</name>
    <name type="common">Grape</name>
    <dbReference type="NCBI Taxonomy" id="29760"/>
    <lineage>
        <taxon>Eukaryota</taxon>
        <taxon>Viridiplantae</taxon>
        <taxon>Streptophyta</taxon>
        <taxon>Embryophyta</taxon>
        <taxon>Tracheophyta</taxon>
        <taxon>Spermatophyta</taxon>
        <taxon>Magnoliopsida</taxon>
        <taxon>eudicotyledons</taxon>
        <taxon>Gunneridae</taxon>
        <taxon>Pentapetalae</taxon>
        <taxon>rosids</taxon>
        <taxon>Vitales</taxon>
        <taxon>Vitaceae</taxon>
        <taxon>Viteae</taxon>
        <taxon>Vitis</taxon>
    </lineage>
</organism>
<dbReference type="InterPro" id="IPR006982">
    <property type="entry name" value="Glu_synth_centr_N"/>
</dbReference>
<gene>
    <name evidence="19" type="primary">FdGOGAT_2</name>
    <name evidence="19" type="ORF">CK203_027190</name>
</gene>
<comment type="cofactor">
    <cofactor evidence="1">
        <name>FMN</name>
        <dbReference type="ChEBI" id="CHEBI:58210"/>
    </cofactor>
</comment>
<keyword evidence="6" id="KW-0028">Amino-acid biosynthesis</keyword>
<evidence type="ECO:0000256" key="3">
    <source>
        <dbReference type="ARBA" id="ARBA00004802"/>
    </source>
</evidence>
<keyword evidence="9" id="KW-0479">Metal-binding</keyword>
<proteinExistence type="inferred from homology"/>
<dbReference type="PANTHER" id="PTHR11938:SF133">
    <property type="entry name" value="GLUTAMATE SYNTHASE (NADH)"/>
    <property type="match status" value="1"/>
</dbReference>
<evidence type="ECO:0000256" key="14">
    <source>
        <dbReference type="ARBA" id="ARBA00023164"/>
    </source>
</evidence>
<dbReference type="FunFam" id="3.60.20.10:FF:000001">
    <property type="entry name" value="Glutamate synthase, large subunit"/>
    <property type="match status" value="1"/>
</dbReference>
<dbReference type="PANTHER" id="PTHR11938">
    <property type="entry name" value="FAD NADPH DEHYDROGENASE/OXIDOREDUCTASE"/>
    <property type="match status" value="1"/>
</dbReference>
<dbReference type="CDD" id="cd00713">
    <property type="entry name" value="GltS"/>
    <property type="match status" value="1"/>
</dbReference>
<evidence type="ECO:0000256" key="8">
    <source>
        <dbReference type="ARBA" id="ARBA00022643"/>
    </source>
</evidence>
<dbReference type="SUPFAM" id="SSF51395">
    <property type="entry name" value="FMN-linked oxidoreductases"/>
    <property type="match status" value="1"/>
</dbReference>
<evidence type="ECO:0000256" key="4">
    <source>
        <dbReference type="ARBA" id="ARBA00004909"/>
    </source>
</evidence>
<evidence type="ECO:0000313" key="20">
    <source>
        <dbReference type="Proteomes" id="UP000288805"/>
    </source>
</evidence>
<evidence type="ECO:0000256" key="13">
    <source>
        <dbReference type="ARBA" id="ARBA00023014"/>
    </source>
</evidence>
<dbReference type="Pfam" id="PF04898">
    <property type="entry name" value="Glu_syn_central"/>
    <property type="match status" value="1"/>
</dbReference>
<dbReference type="AlphaFoldDB" id="A0A438I681"/>
<evidence type="ECO:0000256" key="10">
    <source>
        <dbReference type="ARBA" id="ARBA00022962"/>
    </source>
</evidence>
<evidence type="ECO:0000256" key="7">
    <source>
        <dbReference type="ARBA" id="ARBA00022630"/>
    </source>
</evidence>
<dbReference type="Proteomes" id="UP000288805">
    <property type="component" value="Unassembled WGS sequence"/>
</dbReference>
<dbReference type="GO" id="GO:0046872">
    <property type="term" value="F:metal ion binding"/>
    <property type="evidence" value="ECO:0007669"/>
    <property type="project" value="UniProtKB-KW"/>
</dbReference>
<evidence type="ECO:0000256" key="9">
    <source>
        <dbReference type="ARBA" id="ARBA00022723"/>
    </source>
</evidence>
<comment type="cofactor">
    <cofactor evidence="2">
        <name>[3Fe-4S] cluster</name>
        <dbReference type="ChEBI" id="CHEBI:21137"/>
    </cofactor>
</comment>
<comment type="pathway">
    <text evidence="16">Amino-acid biosynthesis; L-glutamate biosynthesis via GLT pathway; L-glutamate from 2-oxoglutarate and L-glutamine (ferredoxin route): step 1/1.</text>
</comment>
<dbReference type="Pfam" id="PF00310">
    <property type="entry name" value="GATase_2"/>
    <property type="match status" value="1"/>
</dbReference>
<dbReference type="InterPro" id="IPR029055">
    <property type="entry name" value="Ntn_hydrolases_N"/>
</dbReference>
<dbReference type="PROSITE" id="PS51278">
    <property type="entry name" value="GATASE_TYPE_2"/>
    <property type="match status" value="1"/>
</dbReference>
<comment type="pathway">
    <text evidence="3">Energy metabolism; nitrogen metabolism.</text>
</comment>